<dbReference type="Proteomes" id="UP000583929">
    <property type="component" value="Unassembled WGS sequence"/>
</dbReference>
<dbReference type="Pfam" id="PF13774">
    <property type="entry name" value="Longin"/>
    <property type="match status" value="1"/>
</dbReference>
<evidence type="ECO:0000256" key="1">
    <source>
        <dbReference type="ARBA" id="ARBA00004370"/>
    </source>
</evidence>
<dbReference type="EMBL" id="JAATIQ010000471">
    <property type="protein sequence ID" value="KAF4354761.1"/>
    <property type="molecule type" value="Genomic_DNA"/>
</dbReference>
<comment type="caution">
    <text evidence="4">The sequence shown here is derived from an EMBL/GenBank/DDBJ whole genome shotgun (WGS) entry which is preliminary data.</text>
</comment>
<evidence type="ECO:0000256" key="2">
    <source>
        <dbReference type="ARBA" id="ARBA00023136"/>
    </source>
</evidence>
<reference evidence="4 5" key="1">
    <citation type="journal article" date="2020" name="bioRxiv">
        <title>Sequence and annotation of 42 cannabis genomes reveals extensive copy number variation in cannabinoid synthesis and pathogen resistance genes.</title>
        <authorList>
            <person name="Mckernan K.J."/>
            <person name="Helbert Y."/>
            <person name="Kane L.T."/>
            <person name="Ebling H."/>
            <person name="Zhang L."/>
            <person name="Liu B."/>
            <person name="Eaton Z."/>
            <person name="Mclaughlin S."/>
            <person name="Kingan S."/>
            <person name="Baybayan P."/>
            <person name="Concepcion G."/>
            <person name="Jordan M."/>
            <person name="Riva A."/>
            <person name="Barbazuk W."/>
            <person name="Harkins T."/>
        </authorList>
    </citation>
    <scope>NUCLEOTIDE SEQUENCE [LARGE SCALE GENOMIC DNA]</scope>
    <source>
        <strain evidence="5">cv. Jamaican Lion 4</strain>
        <tissue evidence="4">Leaf</tissue>
    </source>
</reference>
<accession>A0A7J6E8X7</accession>
<dbReference type="AlphaFoldDB" id="A0A7J6E8X7"/>
<evidence type="ECO:0000313" key="4">
    <source>
        <dbReference type="EMBL" id="KAF4354761.1"/>
    </source>
</evidence>
<dbReference type="Gene3D" id="3.30.450.50">
    <property type="entry name" value="Longin domain"/>
    <property type="match status" value="1"/>
</dbReference>
<feature type="domain" description="Longin" evidence="3">
    <location>
        <begin position="56"/>
        <end position="110"/>
    </location>
</feature>
<proteinExistence type="predicted"/>
<dbReference type="PROSITE" id="PS50859">
    <property type="entry name" value="LONGIN"/>
    <property type="match status" value="1"/>
</dbReference>
<protein>
    <recommendedName>
        <fullName evidence="3">Longin domain-containing protein</fullName>
    </recommendedName>
</protein>
<sequence>MRFTLAKPSFMRSCPTKPSFKIFRASFSLPGLGFVCIFVVVGDGATVFDYSFVARAYCVVAAESASRQIPIAFLERVNEDFNKRYGGGKAATIVQAERAYAIHDSKHSSYMTSDFANIKKLKWCTTGWSSQSKITDVEDDCTEAFNMDNRYIKAFSRDGTLMDENVAEPLGDSSSGWVCECVRDV</sequence>
<dbReference type="PANTHER" id="PTHR21136">
    <property type="entry name" value="SNARE PROTEINS"/>
    <property type="match status" value="1"/>
</dbReference>
<keyword evidence="5" id="KW-1185">Reference proteome</keyword>
<dbReference type="InterPro" id="IPR010908">
    <property type="entry name" value="Longin_dom"/>
</dbReference>
<dbReference type="InterPro" id="IPR051097">
    <property type="entry name" value="Synaptobrevin-like_transport"/>
</dbReference>
<evidence type="ECO:0000259" key="3">
    <source>
        <dbReference type="PROSITE" id="PS50859"/>
    </source>
</evidence>
<gene>
    <name evidence="4" type="ORF">G4B88_009551</name>
</gene>
<evidence type="ECO:0000313" key="5">
    <source>
        <dbReference type="Proteomes" id="UP000583929"/>
    </source>
</evidence>
<keyword evidence="2" id="KW-0472">Membrane</keyword>
<dbReference type="GO" id="GO:0016020">
    <property type="term" value="C:membrane"/>
    <property type="evidence" value="ECO:0007669"/>
    <property type="project" value="UniProtKB-SubCell"/>
</dbReference>
<dbReference type="PANTHER" id="PTHR21136:SF176">
    <property type="entry name" value="VESICLE-ASSOCIATED MEMBRANE PROTEIN 721"/>
    <property type="match status" value="1"/>
</dbReference>
<comment type="subcellular location">
    <subcellularLocation>
        <location evidence="1">Membrane</location>
    </subcellularLocation>
</comment>
<name>A0A7J6E8X7_CANSA</name>
<organism evidence="4 5">
    <name type="scientific">Cannabis sativa</name>
    <name type="common">Hemp</name>
    <name type="synonym">Marijuana</name>
    <dbReference type="NCBI Taxonomy" id="3483"/>
    <lineage>
        <taxon>Eukaryota</taxon>
        <taxon>Viridiplantae</taxon>
        <taxon>Streptophyta</taxon>
        <taxon>Embryophyta</taxon>
        <taxon>Tracheophyta</taxon>
        <taxon>Spermatophyta</taxon>
        <taxon>Magnoliopsida</taxon>
        <taxon>eudicotyledons</taxon>
        <taxon>Gunneridae</taxon>
        <taxon>Pentapetalae</taxon>
        <taxon>rosids</taxon>
        <taxon>fabids</taxon>
        <taxon>Rosales</taxon>
        <taxon>Cannabaceae</taxon>
        <taxon>Cannabis</taxon>
    </lineage>
</organism>